<name>A0ABD5S5Z8_9EURY</name>
<gene>
    <name evidence="1" type="ORF">ACFQEU_00435</name>
</gene>
<dbReference type="EMBL" id="JBHSWW010000002">
    <property type="protein sequence ID" value="MFC6751948.1"/>
    <property type="molecule type" value="Genomic_DNA"/>
</dbReference>
<dbReference type="AlphaFoldDB" id="A0ABD5S5Z8"/>
<keyword evidence="2" id="KW-1185">Reference proteome</keyword>
<proteinExistence type="predicted"/>
<dbReference type="Proteomes" id="UP001596442">
    <property type="component" value="Unassembled WGS sequence"/>
</dbReference>
<evidence type="ECO:0000313" key="2">
    <source>
        <dbReference type="Proteomes" id="UP001596442"/>
    </source>
</evidence>
<sequence>MTDWLACCDTVASLSSWLDALLDAGAAVTALQSDVVLTPGESIDSAAVTTLLGEISTASLNTQDATPPDYLRRDWSGRVPTGCEVVGGDLVPSGDYGEVRETLLEVIADDGLSRRQAADRIGCSPRTVTRILEDTKRRELYRLPAASAGE</sequence>
<organism evidence="1 2">
    <name type="scientific">Halorubrum tibetense</name>
    <dbReference type="NCBI Taxonomy" id="175631"/>
    <lineage>
        <taxon>Archaea</taxon>
        <taxon>Methanobacteriati</taxon>
        <taxon>Methanobacteriota</taxon>
        <taxon>Stenosarchaea group</taxon>
        <taxon>Halobacteria</taxon>
        <taxon>Halobacteriales</taxon>
        <taxon>Haloferacaceae</taxon>
        <taxon>Halorubrum</taxon>
    </lineage>
</organism>
<dbReference type="Pfam" id="PF13384">
    <property type="entry name" value="HTH_23"/>
    <property type="match status" value="1"/>
</dbReference>
<reference evidence="1 2" key="1">
    <citation type="journal article" date="2019" name="Int. J. Syst. Evol. Microbiol.">
        <title>The Global Catalogue of Microorganisms (GCM) 10K type strain sequencing project: providing services to taxonomists for standard genome sequencing and annotation.</title>
        <authorList>
            <consortium name="The Broad Institute Genomics Platform"/>
            <consortium name="The Broad Institute Genome Sequencing Center for Infectious Disease"/>
            <person name="Wu L."/>
            <person name="Ma J."/>
        </authorList>
    </citation>
    <scope>NUCLEOTIDE SEQUENCE [LARGE SCALE GENOMIC DNA]</scope>
    <source>
        <strain evidence="1 2">CGMCC 1.3239</strain>
    </source>
</reference>
<accession>A0ABD5S5Z8</accession>
<evidence type="ECO:0000313" key="1">
    <source>
        <dbReference type="EMBL" id="MFC6751948.1"/>
    </source>
</evidence>
<protein>
    <submittedName>
        <fullName evidence="1">Helix-turn-helix domain-containing protein</fullName>
    </submittedName>
</protein>
<comment type="caution">
    <text evidence="1">The sequence shown here is derived from an EMBL/GenBank/DDBJ whole genome shotgun (WGS) entry which is preliminary data.</text>
</comment>
<dbReference type="RefSeq" id="WP_379778148.1">
    <property type="nucleotide sequence ID" value="NZ_JBHSWW010000002.1"/>
</dbReference>